<sequence>MTLVCMYNHLKSHRTPVLFYQHYPARHLIQSSHNKSNTHLHTILMHKMLALAQVTLAAVSLLFLAGQVHSELFTAQVELEPLFNTQESIVEAFESYLAREDLRLKEIRRRLLPFIERGRREHQEVLNNPISAFLLVKGLTLDLDDLLTISDRKTNSADLASKIAAMKNKFKFPSQEDLGGAATALTRLQETYLLEPKDMAQGYLHGHCCSMSLTAEDLFELGRQNYNQGDHDQTIAWMNEALLRYHQENQNGSIANTYRAISQADILEYLAFSTYQKGELVNAIKLTEQLLEMEPDHPRAGGNIGHYQKMITDRKGEDGGITDQTFTVREKRATQVGWEKAKYEALCRGEAQTVQSEAKCRYVHGGNLYLLLGPVKQEVVHFKPNIYIYYDVLYDAETKIIQELAKPRFKRATVHDHATGELVTAQYRISKSSWLQGEEHTVVDKVNRRIKAVTGLELSTAEELQVVNYGLGGHYEPHFDFARRDEKDAFQSLGTGNRIATFLFYMTDVEAGGATVFPSLDLTLWPRKGAAAFWYNLFEDGNGDVSTRHAACPVLLGTKWVANKWIHERGQEFIRPCNLSPSNAKRTKDSKGKIKPLTKEKPQRVPIRRSQPTGSEHILFRYISLCILSALYIFDKTQSNLHVTFTYVVNVNVAAHHLDFILITPKLFNLNNLWIRLIQLVIKIFNKMDSSLLEPTLYIVKGMVIMDNDGNRILAKYFDNNIFPSVKEQKAFEKNLFAKTHRANSEVIMLDGLTCVYKSNVDLFFYVMGSCNDNELILMTVLHCLYDSTSQILRKNVEKRVLMENLDVVMLAVDEICDGGIILEADPNAICQRVALRADDIPIGEQTVAQVLQTAKEQLKWSLLK</sequence>
<dbReference type="Gene3D" id="1.25.40.10">
    <property type="entry name" value="Tetratricopeptide repeat domain"/>
    <property type="match status" value="1"/>
</dbReference>
<dbReference type="GO" id="GO:0015031">
    <property type="term" value="P:protein transport"/>
    <property type="evidence" value="ECO:0007669"/>
    <property type="project" value="UniProtKB-KW"/>
</dbReference>
<evidence type="ECO:0000256" key="3">
    <source>
        <dbReference type="ARBA" id="ARBA00004180"/>
    </source>
</evidence>
<dbReference type="Pfam" id="PF01217">
    <property type="entry name" value="Clat_adaptor_s"/>
    <property type="match status" value="1"/>
</dbReference>
<dbReference type="FunFam" id="1.25.40.10:FF:000006">
    <property type="entry name" value="Prolyl 4-hydroxylase subunit alpha 2"/>
    <property type="match status" value="1"/>
</dbReference>
<dbReference type="InterPro" id="IPR011990">
    <property type="entry name" value="TPR-like_helical_dom_sf"/>
</dbReference>
<comment type="similarity">
    <text evidence="6">Belongs to the P4HA family.</text>
</comment>
<dbReference type="EC" id="1.14.11.2" evidence="8"/>
<keyword evidence="19" id="KW-0472">Membrane</keyword>
<evidence type="ECO:0000313" key="26">
    <source>
        <dbReference type="Proteomes" id="UP000094527"/>
    </source>
</evidence>
<proteinExistence type="inferred from homology"/>
<dbReference type="SUPFAM" id="SSF64356">
    <property type="entry name" value="SNARE-like"/>
    <property type="match status" value="1"/>
</dbReference>
<evidence type="ECO:0000256" key="9">
    <source>
        <dbReference type="ARBA" id="ARBA00022448"/>
    </source>
</evidence>
<evidence type="ECO:0000256" key="1">
    <source>
        <dbReference type="ARBA" id="ARBA00001961"/>
    </source>
</evidence>
<dbReference type="SUPFAM" id="SSF48452">
    <property type="entry name" value="TPR-like"/>
    <property type="match status" value="1"/>
</dbReference>
<dbReference type="OMA" id="ENDWSHE"/>
<dbReference type="InterPro" id="IPR006620">
    <property type="entry name" value="Pro_4_hyd_alph"/>
</dbReference>
<keyword evidence="23" id="KW-0802">TPR repeat</keyword>
<keyword evidence="13" id="KW-0847">Vitamin C</keyword>
<comment type="similarity">
    <text evidence="7">Belongs to the adaptor complexes small subunit family.</text>
</comment>
<evidence type="ECO:0000256" key="10">
    <source>
        <dbReference type="ARBA" id="ARBA00022490"/>
    </source>
</evidence>
<dbReference type="Proteomes" id="UP000094527">
    <property type="component" value="Unassembled WGS sequence"/>
</dbReference>
<dbReference type="Pfam" id="PF08336">
    <property type="entry name" value="P4Ha_N"/>
    <property type="match status" value="1"/>
</dbReference>
<dbReference type="GO" id="GO:0000139">
    <property type="term" value="C:Golgi membrane"/>
    <property type="evidence" value="ECO:0007669"/>
    <property type="project" value="UniProtKB-SubCell"/>
</dbReference>
<keyword evidence="9" id="KW-0813">Transport</keyword>
<keyword evidence="10" id="KW-0963">Cytoplasm</keyword>
<dbReference type="InterPro" id="IPR022775">
    <property type="entry name" value="AP_mu_sigma_su"/>
</dbReference>
<keyword evidence="26" id="KW-1185">Reference proteome</keyword>
<dbReference type="AlphaFoldDB" id="A0A1D2MR41"/>
<dbReference type="GO" id="GO:0031418">
    <property type="term" value="F:L-ascorbic acid binding"/>
    <property type="evidence" value="ECO:0007669"/>
    <property type="project" value="UniProtKB-KW"/>
</dbReference>
<evidence type="ECO:0000256" key="13">
    <source>
        <dbReference type="ARBA" id="ARBA00022896"/>
    </source>
</evidence>
<comment type="function">
    <text evidence="2">Catalyzes the post-translational formation of 4-hydroxyproline in -Xaa-Pro-Gly- sequences in collagens and other proteins.</text>
</comment>
<evidence type="ECO:0000256" key="7">
    <source>
        <dbReference type="ARBA" id="ARBA00006972"/>
    </source>
</evidence>
<evidence type="ECO:0000256" key="15">
    <source>
        <dbReference type="ARBA" id="ARBA00022964"/>
    </source>
</evidence>
<keyword evidence="21" id="KW-0968">Cytoplasmic vesicle</keyword>
<keyword evidence="16" id="KW-0560">Oxidoreductase</keyword>
<dbReference type="InterPro" id="IPR013547">
    <property type="entry name" value="P4H_N"/>
</dbReference>
<evidence type="ECO:0000256" key="6">
    <source>
        <dbReference type="ARBA" id="ARBA00006511"/>
    </source>
</evidence>
<comment type="cofactor">
    <cofactor evidence="1">
        <name>L-ascorbate</name>
        <dbReference type="ChEBI" id="CHEBI:38290"/>
    </cofactor>
</comment>
<accession>A0A1D2MR41</accession>
<organism evidence="25 26">
    <name type="scientific">Orchesella cincta</name>
    <name type="common">Springtail</name>
    <name type="synonym">Podura cincta</name>
    <dbReference type="NCBI Taxonomy" id="48709"/>
    <lineage>
        <taxon>Eukaryota</taxon>
        <taxon>Metazoa</taxon>
        <taxon>Ecdysozoa</taxon>
        <taxon>Arthropoda</taxon>
        <taxon>Hexapoda</taxon>
        <taxon>Collembola</taxon>
        <taxon>Entomobryomorpha</taxon>
        <taxon>Entomobryoidea</taxon>
        <taxon>Orchesellidae</taxon>
        <taxon>Orchesellinae</taxon>
        <taxon>Orchesella</taxon>
    </lineage>
</organism>
<keyword evidence="11" id="KW-0479">Metal-binding</keyword>
<evidence type="ECO:0000256" key="19">
    <source>
        <dbReference type="ARBA" id="ARBA00023136"/>
    </source>
</evidence>
<dbReference type="GO" id="GO:0030126">
    <property type="term" value="C:COPI vesicle coat"/>
    <property type="evidence" value="ECO:0007669"/>
    <property type="project" value="UniProtKB-ARBA"/>
</dbReference>
<reference evidence="25 26" key="1">
    <citation type="journal article" date="2016" name="Genome Biol. Evol.">
        <title>Gene Family Evolution Reflects Adaptation to Soil Environmental Stressors in the Genome of the Collembolan Orchesella cincta.</title>
        <authorList>
            <person name="Faddeeva-Vakhrusheva A."/>
            <person name="Derks M.F."/>
            <person name="Anvar S.Y."/>
            <person name="Agamennone V."/>
            <person name="Suring W."/>
            <person name="Smit S."/>
            <person name="van Straalen N.M."/>
            <person name="Roelofs D."/>
        </authorList>
    </citation>
    <scope>NUCLEOTIDE SEQUENCE [LARGE SCALE GENOMIC DNA]</scope>
    <source>
        <tissue evidence="25">Mixed pool</tissue>
    </source>
</reference>
<dbReference type="PANTHER" id="PTHR10869:SF244">
    <property type="entry name" value="PROLYL 4-HYDROXYLASE SUBUNIT ALPHA-2"/>
    <property type="match status" value="1"/>
</dbReference>
<keyword evidence="14" id="KW-0653">Protein transport</keyword>
<dbReference type="Gene3D" id="6.10.140.1460">
    <property type="match status" value="1"/>
</dbReference>
<evidence type="ECO:0000256" key="18">
    <source>
        <dbReference type="ARBA" id="ARBA00023034"/>
    </source>
</evidence>
<dbReference type="PANTHER" id="PTHR10869">
    <property type="entry name" value="PROLYL 4-HYDROXYLASE ALPHA SUBUNIT"/>
    <property type="match status" value="1"/>
</dbReference>
<dbReference type="OrthoDB" id="420380at2759"/>
<dbReference type="CDD" id="cd14829">
    <property type="entry name" value="Zeta-COP"/>
    <property type="match status" value="1"/>
</dbReference>
<evidence type="ECO:0000256" key="14">
    <source>
        <dbReference type="ARBA" id="ARBA00022927"/>
    </source>
</evidence>
<dbReference type="Gene3D" id="2.60.120.620">
    <property type="entry name" value="q2cbj1_9rhob like domain"/>
    <property type="match status" value="1"/>
</dbReference>
<dbReference type="PROSITE" id="PS50005">
    <property type="entry name" value="TPR"/>
    <property type="match status" value="1"/>
</dbReference>
<dbReference type="SMART" id="SM00702">
    <property type="entry name" value="P4Hc"/>
    <property type="match status" value="1"/>
</dbReference>
<name>A0A1D2MR41_ORCCI</name>
<dbReference type="InterPro" id="IPR019734">
    <property type="entry name" value="TPR_rpt"/>
</dbReference>
<protein>
    <recommendedName>
        <fullName evidence="8">procollagen-proline 4-dioxygenase</fullName>
        <ecNumber evidence="8">1.14.11.2</ecNumber>
    </recommendedName>
</protein>
<dbReference type="InterPro" id="IPR059068">
    <property type="entry name" value="TPR_P4H"/>
</dbReference>
<dbReference type="PROSITE" id="PS51471">
    <property type="entry name" value="FE2OG_OXY"/>
    <property type="match status" value="1"/>
</dbReference>
<evidence type="ECO:0000256" key="17">
    <source>
        <dbReference type="ARBA" id="ARBA00023004"/>
    </source>
</evidence>
<comment type="subcellular location">
    <subcellularLocation>
        <location evidence="3">Cytoplasmic vesicle membrane</location>
        <topology evidence="3">Peripheral membrane protein</topology>
        <orientation evidence="3">Cytoplasmic side</orientation>
    </subcellularLocation>
    <subcellularLocation>
        <location evidence="4">Endoplasmic reticulum lumen</location>
    </subcellularLocation>
    <subcellularLocation>
        <location evidence="5">Golgi apparatus membrane</location>
    </subcellularLocation>
</comment>
<dbReference type="EMBL" id="LJIJ01000662">
    <property type="protein sequence ID" value="ODM95513.1"/>
    <property type="molecule type" value="Genomic_DNA"/>
</dbReference>
<dbReference type="InterPro" id="IPR045054">
    <property type="entry name" value="P4HA-like"/>
</dbReference>
<evidence type="ECO:0000256" key="23">
    <source>
        <dbReference type="PROSITE-ProRule" id="PRU00339"/>
    </source>
</evidence>
<dbReference type="STRING" id="48709.A0A1D2MR41"/>
<keyword evidence="12" id="KW-0256">Endoplasmic reticulum</keyword>
<evidence type="ECO:0000256" key="16">
    <source>
        <dbReference type="ARBA" id="ARBA00023002"/>
    </source>
</evidence>
<comment type="function">
    <text evidence="22">The coatomer is a cytosolic protein complex that binds to dilysine motifs and reversibly associates with Golgi non-clathrin-coated vesicles, which further mediate biosynthetic protein transport from the ER, via the Golgi up to the trans Golgi network. Coatomer complex is required for budding from Golgi membranes, and is essential for the retrograde Golgi-to-ER transport of dilysine-tagged proteins. The zeta subunit may be involved in regulating the coat assembly and, hence, the rate of biosynthetic protein transport due to its association-dissociation properties with the coatomer complex.</text>
</comment>
<evidence type="ECO:0000256" key="11">
    <source>
        <dbReference type="ARBA" id="ARBA00022723"/>
    </source>
</evidence>
<keyword evidence="17" id="KW-0408">Iron</keyword>
<gene>
    <name evidence="25" type="ORF">Ocin01_11176</name>
</gene>
<dbReference type="GO" id="GO:0004656">
    <property type="term" value="F:procollagen-proline 4-dioxygenase activity"/>
    <property type="evidence" value="ECO:0007669"/>
    <property type="project" value="UniProtKB-EC"/>
</dbReference>
<evidence type="ECO:0000313" key="25">
    <source>
        <dbReference type="EMBL" id="ODM95513.1"/>
    </source>
</evidence>
<evidence type="ECO:0000256" key="5">
    <source>
        <dbReference type="ARBA" id="ARBA00004394"/>
    </source>
</evidence>
<dbReference type="InterPro" id="IPR011012">
    <property type="entry name" value="Longin-like_dom_sf"/>
</dbReference>
<dbReference type="InterPro" id="IPR044862">
    <property type="entry name" value="Pro_4_hyd_alph_FE2OG_OXY"/>
</dbReference>
<evidence type="ECO:0000256" key="20">
    <source>
        <dbReference type="ARBA" id="ARBA00023180"/>
    </source>
</evidence>
<dbReference type="GO" id="GO:0005506">
    <property type="term" value="F:iron ion binding"/>
    <property type="evidence" value="ECO:0007669"/>
    <property type="project" value="InterPro"/>
</dbReference>
<evidence type="ECO:0000256" key="21">
    <source>
        <dbReference type="ARBA" id="ARBA00023329"/>
    </source>
</evidence>
<dbReference type="FunFam" id="2.60.120.620:FF:000001">
    <property type="entry name" value="Prolyl 4-hydroxylase subunit alpha 2"/>
    <property type="match status" value="1"/>
</dbReference>
<feature type="repeat" description="TPR" evidence="23">
    <location>
        <begin position="264"/>
        <end position="297"/>
    </location>
</feature>
<evidence type="ECO:0000256" key="12">
    <source>
        <dbReference type="ARBA" id="ARBA00022824"/>
    </source>
</evidence>
<evidence type="ECO:0000256" key="8">
    <source>
        <dbReference type="ARBA" id="ARBA00012269"/>
    </source>
</evidence>
<dbReference type="Pfam" id="PF23558">
    <property type="entry name" value="TPR_P4H"/>
    <property type="match status" value="1"/>
</dbReference>
<evidence type="ECO:0000256" key="4">
    <source>
        <dbReference type="ARBA" id="ARBA00004319"/>
    </source>
</evidence>
<dbReference type="GO" id="GO:0005788">
    <property type="term" value="C:endoplasmic reticulum lumen"/>
    <property type="evidence" value="ECO:0007669"/>
    <property type="project" value="UniProtKB-SubCell"/>
</dbReference>
<keyword evidence="18" id="KW-0333">Golgi apparatus</keyword>
<evidence type="ECO:0000256" key="22">
    <source>
        <dbReference type="ARBA" id="ARBA00045555"/>
    </source>
</evidence>
<keyword evidence="20" id="KW-0325">Glycoprotein</keyword>
<dbReference type="InterPro" id="IPR005123">
    <property type="entry name" value="Oxoglu/Fe-dep_dioxygenase_dom"/>
</dbReference>
<dbReference type="FunFam" id="3.30.450.60:FF:000008">
    <property type="entry name" value="Coatomer subunit zeta-1 isoform 1"/>
    <property type="match status" value="1"/>
</dbReference>
<dbReference type="Gene3D" id="3.30.450.60">
    <property type="match status" value="1"/>
</dbReference>
<comment type="caution">
    <text evidence="25">The sequence shown here is derived from an EMBL/GenBank/DDBJ whole genome shotgun (WGS) entry which is preliminary data.</text>
</comment>
<evidence type="ECO:0000256" key="2">
    <source>
        <dbReference type="ARBA" id="ARBA00002035"/>
    </source>
</evidence>
<dbReference type="Pfam" id="PF13640">
    <property type="entry name" value="2OG-FeII_Oxy_3"/>
    <property type="match status" value="1"/>
</dbReference>
<evidence type="ECO:0000259" key="24">
    <source>
        <dbReference type="PROSITE" id="PS51471"/>
    </source>
</evidence>
<keyword evidence="15" id="KW-0223">Dioxygenase</keyword>
<feature type="domain" description="Fe2OG dioxygenase" evidence="24">
    <location>
        <begin position="460"/>
        <end position="568"/>
    </location>
</feature>